<keyword evidence="3" id="KW-1185">Reference proteome</keyword>
<name>A0ABP7JBV6_9ACTN</name>
<feature type="compositionally biased region" description="Polar residues" evidence="1">
    <location>
        <begin position="36"/>
        <end position="48"/>
    </location>
</feature>
<feature type="compositionally biased region" description="Gly residues" evidence="1">
    <location>
        <begin position="49"/>
        <end position="58"/>
    </location>
</feature>
<organism evidence="2 3">
    <name type="scientific">Sphaerisporangium flaviroseum</name>
    <dbReference type="NCBI Taxonomy" id="509199"/>
    <lineage>
        <taxon>Bacteria</taxon>
        <taxon>Bacillati</taxon>
        <taxon>Actinomycetota</taxon>
        <taxon>Actinomycetes</taxon>
        <taxon>Streptosporangiales</taxon>
        <taxon>Streptosporangiaceae</taxon>
        <taxon>Sphaerisporangium</taxon>
    </lineage>
</organism>
<dbReference type="EMBL" id="BAAAZR010000043">
    <property type="protein sequence ID" value="GAA3840597.1"/>
    <property type="molecule type" value="Genomic_DNA"/>
</dbReference>
<evidence type="ECO:0000256" key="1">
    <source>
        <dbReference type="SAM" id="MobiDB-lite"/>
    </source>
</evidence>
<feature type="region of interest" description="Disordered" evidence="1">
    <location>
        <begin position="36"/>
        <end position="64"/>
    </location>
</feature>
<comment type="caution">
    <text evidence="2">The sequence shown here is derived from an EMBL/GenBank/DDBJ whole genome shotgun (WGS) entry which is preliminary data.</text>
</comment>
<dbReference type="Proteomes" id="UP001500888">
    <property type="component" value="Unassembled WGS sequence"/>
</dbReference>
<gene>
    <name evidence="2" type="ORF">GCM10022226_73850</name>
</gene>
<evidence type="ECO:0000313" key="3">
    <source>
        <dbReference type="Proteomes" id="UP001500888"/>
    </source>
</evidence>
<reference evidence="3" key="1">
    <citation type="journal article" date="2019" name="Int. J. Syst. Evol. Microbiol.">
        <title>The Global Catalogue of Microorganisms (GCM) 10K type strain sequencing project: providing services to taxonomists for standard genome sequencing and annotation.</title>
        <authorList>
            <consortium name="The Broad Institute Genomics Platform"/>
            <consortium name="The Broad Institute Genome Sequencing Center for Infectious Disease"/>
            <person name="Wu L."/>
            <person name="Ma J."/>
        </authorList>
    </citation>
    <scope>NUCLEOTIDE SEQUENCE [LARGE SCALE GENOMIC DNA]</scope>
    <source>
        <strain evidence="3">JCM 16908</strain>
    </source>
</reference>
<proteinExistence type="predicted"/>
<accession>A0ABP7JBV6</accession>
<evidence type="ECO:0000313" key="2">
    <source>
        <dbReference type="EMBL" id="GAA3840597.1"/>
    </source>
</evidence>
<protein>
    <submittedName>
        <fullName evidence="2">Uncharacterized protein</fullName>
    </submittedName>
</protein>
<sequence length="64" mass="6753">MPCPHPDLRTRSSATVSTVHVYYRECPIRTAYSPPSRVTIQLGDDNTGQPGGDLGGAGCAPPIN</sequence>